<dbReference type="AlphaFoldDB" id="A0A1V5SNL9"/>
<dbReference type="Pfam" id="PF18901">
    <property type="entry name" value="DUF5657"/>
    <property type="match status" value="1"/>
</dbReference>
<proteinExistence type="predicted"/>
<protein>
    <submittedName>
        <fullName evidence="2">Uncharacterized protein</fullName>
    </submittedName>
</protein>
<dbReference type="InterPro" id="IPR043716">
    <property type="entry name" value="DUF5657"/>
</dbReference>
<gene>
    <name evidence="2" type="ORF">BWY41_01553</name>
</gene>
<accession>A0A1V5SNL9</accession>
<dbReference type="Proteomes" id="UP000485569">
    <property type="component" value="Unassembled WGS sequence"/>
</dbReference>
<organism evidence="2">
    <name type="scientific">Candidatus Atribacter allofermentans</name>
    <dbReference type="NCBI Taxonomy" id="1852833"/>
    <lineage>
        <taxon>Bacteria</taxon>
        <taxon>Pseudomonadati</taxon>
        <taxon>Atribacterota</taxon>
        <taxon>Atribacteria</taxon>
        <taxon>Atribacterales</taxon>
        <taxon>Atribacteraceae</taxon>
        <taxon>Atribacter</taxon>
    </lineage>
</organism>
<evidence type="ECO:0000313" key="2">
    <source>
        <dbReference type="EMBL" id="OQA56146.1"/>
    </source>
</evidence>
<evidence type="ECO:0000256" key="1">
    <source>
        <dbReference type="SAM" id="Phobius"/>
    </source>
</evidence>
<name>A0A1V5SNL9_9BACT</name>
<keyword evidence="1" id="KW-0472">Membrane</keyword>
<reference evidence="2" key="1">
    <citation type="submission" date="2017-02" db="EMBL/GenBank/DDBJ databases">
        <title>Delving into the versatile metabolic prowess of the omnipresent phylum Bacteroidetes.</title>
        <authorList>
            <person name="Nobu M.K."/>
            <person name="Mei R."/>
            <person name="Narihiro T."/>
            <person name="Kuroda K."/>
            <person name="Liu W.-T."/>
        </authorList>
    </citation>
    <scope>NUCLEOTIDE SEQUENCE</scope>
    <source>
        <strain evidence="2">ADurb.Bin276</strain>
    </source>
</reference>
<feature type="transmembrane region" description="Helical" evidence="1">
    <location>
        <begin position="12"/>
        <end position="35"/>
    </location>
</feature>
<keyword evidence="1" id="KW-1133">Transmembrane helix</keyword>
<keyword evidence="1" id="KW-0812">Transmembrane</keyword>
<sequence>MPDINSVFTLIFRIFFLLGSVFYVIFAVVVVRQVAMMSKNVYDKFNTILIIFSYLHLAFSIFLVLLTFILTI</sequence>
<comment type="caution">
    <text evidence="2">The sequence shown here is derived from an EMBL/GenBank/DDBJ whole genome shotgun (WGS) entry which is preliminary data.</text>
</comment>
<feature type="transmembrane region" description="Helical" evidence="1">
    <location>
        <begin position="47"/>
        <end position="70"/>
    </location>
</feature>
<dbReference type="EMBL" id="MWBQ01000126">
    <property type="protein sequence ID" value="OQA56146.1"/>
    <property type="molecule type" value="Genomic_DNA"/>
</dbReference>